<accession>A0A5M3T512</accession>
<evidence type="ECO:0000313" key="2">
    <source>
        <dbReference type="EMBL" id="GCE93957.1"/>
    </source>
</evidence>
<dbReference type="EMBL" id="BIMW01000083">
    <property type="protein sequence ID" value="GCE93957.1"/>
    <property type="molecule type" value="Genomic_DNA"/>
</dbReference>
<gene>
    <name evidence="2" type="ORF">NIES46_20090</name>
</gene>
<sequence length="173" mass="18518">MAILDSKGRLFAKVSILDLGAAAVILLVIVGIFFFPGTSGSVAQIGVTTKPVEVDVIALGMRGRNPQDFLKAGEKTNLIIRNQPYGQVDIKAVEFLPRTIPVTQPDGSLRALPDPTADFIFSNNILLTLEGQGQVTNTGPVLGNVKIRIGNTVELEGNTYNFNASVVDIRVQD</sequence>
<evidence type="ECO:0000256" key="1">
    <source>
        <dbReference type="SAM" id="Phobius"/>
    </source>
</evidence>
<dbReference type="Pfam" id="PF14221">
    <property type="entry name" value="DUF4330"/>
    <property type="match status" value="1"/>
</dbReference>
<dbReference type="GeneID" id="301682864"/>
<dbReference type="InterPro" id="IPR025480">
    <property type="entry name" value="DUF4330"/>
</dbReference>
<reference evidence="2 3" key="1">
    <citation type="journal article" date="2019" name="J Genomics">
        <title>The Draft Genome of a Hydrogen-producing Cyanobacterium, Arthrospira platensis NIES-46.</title>
        <authorList>
            <person name="Suzuki S."/>
            <person name="Yamaguchi H."/>
            <person name="Kawachi M."/>
        </authorList>
    </citation>
    <scope>NUCLEOTIDE SEQUENCE [LARGE SCALE GENOMIC DNA]</scope>
    <source>
        <strain evidence="2 3">NIES-46</strain>
    </source>
</reference>
<evidence type="ECO:0000313" key="3">
    <source>
        <dbReference type="Proteomes" id="UP000326169"/>
    </source>
</evidence>
<keyword evidence="1" id="KW-0812">Transmembrane</keyword>
<keyword evidence="3" id="KW-1185">Reference proteome</keyword>
<dbReference type="RefSeq" id="WP_006618603.1">
    <property type="nucleotide sequence ID" value="NZ_BIMW01000083.1"/>
</dbReference>
<organism evidence="2 3">
    <name type="scientific">Limnospira platensis NIES-46</name>
    <dbReference type="NCBI Taxonomy" id="1236695"/>
    <lineage>
        <taxon>Bacteria</taxon>
        <taxon>Bacillati</taxon>
        <taxon>Cyanobacteriota</taxon>
        <taxon>Cyanophyceae</taxon>
        <taxon>Oscillatoriophycideae</taxon>
        <taxon>Oscillatoriales</taxon>
        <taxon>Sirenicapillariaceae</taxon>
        <taxon>Limnospira</taxon>
    </lineage>
</organism>
<dbReference type="Proteomes" id="UP000326169">
    <property type="component" value="Unassembled WGS sequence"/>
</dbReference>
<keyword evidence="1" id="KW-1133">Transmembrane helix</keyword>
<evidence type="ECO:0008006" key="4">
    <source>
        <dbReference type="Google" id="ProtNLM"/>
    </source>
</evidence>
<feature type="transmembrane region" description="Helical" evidence="1">
    <location>
        <begin position="12"/>
        <end position="35"/>
    </location>
</feature>
<protein>
    <recommendedName>
        <fullName evidence="4">Pyruvate/2-oxoglutarate dehydrogenase complex,dihydrolipoamide dehydrogenase (E3) component</fullName>
    </recommendedName>
</protein>
<proteinExistence type="predicted"/>
<keyword evidence="1" id="KW-0472">Membrane</keyword>
<name>A0A5M3T512_LIMPL</name>
<comment type="caution">
    <text evidence="2">The sequence shown here is derived from an EMBL/GenBank/DDBJ whole genome shotgun (WGS) entry which is preliminary data.</text>
</comment>